<comment type="caution">
    <text evidence="1">The sequence shown here is derived from an EMBL/GenBank/DDBJ whole genome shotgun (WGS) entry which is preliminary data.</text>
</comment>
<organism evidence="1 2">
    <name type="scientific">Leptospira koniambonensis</name>
    <dbReference type="NCBI Taxonomy" id="2484950"/>
    <lineage>
        <taxon>Bacteria</taxon>
        <taxon>Pseudomonadati</taxon>
        <taxon>Spirochaetota</taxon>
        <taxon>Spirochaetia</taxon>
        <taxon>Leptospirales</taxon>
        <taxon>Leptospiraceae</taxon>
        <taxon>Leptospira</taxon>
    </lineage>
</organism>
<protein>
    <submittedName>
        <fullName evidence="1">Uncharacterized protein</fullName>
    </submittedName>
</protein>
<dbReference type="OrthoDB" id="185939at2"/>
<proteinExistence type="predicted"/>
<accession>A0A4R9J3K2</accession>
<name>A0A4R9J3K2_9LEPT</name>
<evidence type="ECO:0000313" key="2">
    <source>
        <dbReference type="Proteomes" id="UP000297871"/>
    </source>
</evidence>
<sequence length="139" mass="16114">MSYFLEAVVGKRDEIRKNFTAEEALIIELPYEFLMIPLKNDLLERVNIRVDDDFELNIINWLSSKSKHSIFAFITAEFFGGSGGQIAKLFSNGKIIKEFSFDSNAINNILELLGLERSVSHDQFDMLQLSRFRNTEDWQ</sequence>
<evidence type="ECO:0000313" key="1">
    <source>
        <dbReference type="EMBL" id="TGL31331.1"/>
    </source>
</evidence>
<dbReference type="Proteomes" id="UP000297871">
    <property type="component" value="Unassembled WGS sequence"/>
</dbReference>
<dbReference type="AlphaFoldDB" id="A0A4R9J3K2"/>
<dbReference type="EMBL" id="RQFY01000007">
    <property type="protein sequence ID" value="TGL31331.1"/>
    <property type="molecule type" value="Genomic_DNA"/>
</dbReference>
<reference evidence="1" key="1">
    <citation type="journal article" date="2019" name="PLoS Negl. Trop. Dis.">
        <title>Revisiting the worldwide diversity of Leptospira species in the environment.</title>
        <authorList>
            <person name="Vincent A.T."/>
            <person name="Schiettekatte O."/>
            <person name="Bourhy P."/>
            <person name="Veyrier F.J."/>
            <person name="Picardeau M."/>
        </authorList>
    </citation>
    <scope>NUCLEOTIDE SEQUENCE [LARGE SCALE GENOMIC DNA]</scope>
    <source>
        <strain evidence="1">201800265</strain>
    </source>
</reference>
<gene>
    <name evidence="1" type="ORF">EHQ52_15450</name>
</gene>
<dbReference type="RefSeq" id="WP_135616087.1">
    <property type="nucleotide sequence ID" value="NZ_RQFY01000007.1"/>
</dbReference>
<keyword evidence="2" id="KW-1185">Reference proteome</keyword>